<evidence type="ECO:0000313" key="1">
    <source>
        <dbReference type="EMBL" id="CAK9863189.1"/>
    </source>
</evidence>
<gene>
    <name evidence="1" type="ORF">CSSPJE1EN2_LOCUS6184</name>
</gene>
<protein>
    <submittedName>
        <fullName evidence="1">Uncharacterized protein</fullName>
    </submittedName>
</protein>
<sequence length="224" mass="25111">MKLFSKEEDEIVYTVTIKNVLQFELAINYVGIGMSFRQTVEAIQKAKDRMKMTKLWRAKLISMSSDGENTMTGYHAGIITHIIACVENKVLRIWCAPHQMDIVIKAAAMVAKSLLITQQEIAIVQNLLGMIITMFGIEIILLGEGDVREGSLHVSVEAIVDHIENQGSFPRNCYWHLEADDQQDVVDHIAKYAIALVTSLQSVKAGWDNTNYATEKDAPLMMPT</sequence>
<name>A0ABP1AKX4_9BRYO</name>
<dbReference type="EMBL" id="OZ023714">
    <property type="protein sequence ID" value="CAK9863189.1"/>
    <property type="molecule type" value="Genomic_DNA"/>
</dbReference>
<keyword evidence="2" id="KW-1185">Reference proteome</keyword>
<proteinExistence type="predicted"/>
<reference evidence="1" key="1">
    <citation type="submission" date="2024-03" db="EMBL/GenBank/DDBJ databases">
        <authorList>
            <consortium name="ELIXIR-Norway"/>
            <consortium name="Elixir Norway"/>
        </authorList>
    </citation>
    <scope>NUCLEOTIDE SEQUENCE</scope>
</reference>
<dbReference type="PANTHER" id="PTHR37067">
    <property type="entry name" value="PX DOMAIN-CONTAINING PROTEIN"/>
    <property type="match status" value="1"/>
</dbReference>
<dbReference type="Proteomes" id="UP001497522">
    <property type="component" value="Chromosome 13"/>
</dbReference>
<evidence type="ECO:0000313" key="2">
    <source>
        <dbReference type="Proteomes" id="UP001497522"/>
    </source>
</evidence>
<organism evidence="1 2">
    <name type="scientific">Sphagnum jensenii</name>
    <dbReference type="NCBI Taxonomy" id="128206"/>
    <lineage>
        <taxon>Eukaryota</taxon>
        <taxon>Viridiplantae</taxon>
        <taxon>Streptophyta</taxon>
        <taxon>Embryophyta</taxon>
        <taxon>Bryophyta</taxon>
        <taxon>Sphagnophytina</taxon>
        <taxon>Sphagnopsida</taxon>
        <taxon>Sphagnales</taxon>
        <taxon>Sphagnaceae</taxon>
        <taxon>Sphagnum</taxon>
    </lineage>
</organism>
<dbReference type="PANTHER" id="PTHR37067:SF3">
    <property type="entry name" value="PX DOMAIN-CONTAINING PROTEIN"/>
    <property type="match status" value="1"/>
</dbReference>
<accession>A0ABP1AKX4</accession>